<name>A0AAW6C8K5_FLAPL</name>
<sequence>MSEQNTNTWPFSEIPDADDLDISAIFGGNGTATNDNGKNPFEAPASPVPVDAAPVTPQTPPAATVPPAAAAQPAAPAAPAETPAGTAAPAAPPAPAQPAAAAAAPPAQPADATVDNPIAAAFEKKTVENAQKGLLEKAPVFCHKGVKEPIDDPSMTFEELRIRKSEDFADLEEGKYVSWSVDYCGIRKDIKDPKGTTIISVKETIERSREFLDALKKAKDKNPDCLIKPKVVMKTKGVASSYKGRFGSVEEARESDKVICLIPSQDGRIYEMRKTEQGEFIAPKNNVVEFQQVRAGFTPTLPKIPMQLIGQLVAFFRSYMQDGEEYEAMAQIYWDKEQEEFFAYVPKQTVCKDEIEADLRDCPYDNEERYLCYADIHSHNSMEAFFSSKDDQDERGTGLYFVVGELDRFFPALKARISCGGTFVPIDPATVIEGLDQAFPEDWKHCVTRRKAYPGSKPLTARFEQLAKEFGA</sequence>
<feature type="compositionally biased region" description="Low complexity" evidence="1">
    <location>
        <begin position="65"/>
        <end position="89"/>
    </location>
</feature>
<evidence type="ECO:0000313" key="2">
    <source>
        <dbReference type="EMBL" id="MDB7932179.1"/>
    </source>
</evidence>
<accession>A0AAW6C8K5</accession>
<comment type="caution">
    <text evidence="2">The sequence shown here is derived from an EMBL/GenBank/DDBJ whole genome shotgun (WGS) entry which is preliminary data.</text>
</comment>
<reference evidence="2" key="1">
    <citation type="submission" date="2023-01" db="EMBL/GenBank/DDBJ databases">
        <title>Human gut microbiome strain richness.</title>
        <authorList>
            <person name="Chen-Liaw A."/>
        </authorList>
    </citation>
    <scope>NUCLEOTIDE SEQUENCE</scope>
    <source>
        <strain evidence="2">1001287st1_F4_1001285I_161205</strain>
    </source>
</reference>
<feature type="compositionally biased region" description="Polar residues" evidence="1">
    <location>
        <begin position="1"/>
        <end position="10"/>
    </location>
</feature>
<gene>
    <name evidence="2" type="ORF">PNE06_03725</name>
</gene>
<dbReference type="AlphaFoldDB" id="A0AAW6C8K5"/>
<feature type="compositionally biased region" description="Low complexity" evidence="1">
    <location>
        <begin position="97"/>
        <end position="112"/>
    </location>
</feature>
<evidence type="ECO:0008006" key="4">
    <source>
        <dbReference type="Google" id="ProtNLM"/>
    </source>
</evidence>
<dbReference type="EMBL" id="JAQLWV010000004">
    <property type="protein sequence ID" value="MDB7932179.1"/>
    <property type="molecule type" value="Genomic_DNA"/>
</dbReference>
<feature type="region of interest" description="Disordered" evidence="1">
    <location>
        <begin position="1"/>
        <end position="112"/>
    </location>
</feature>
<dbReference type="RefSeq" id="WP_195383878.1">
    <property type="nucleotide sequence ID" value="NZ_JADMVZ010000006.1"/>
</dbReference>
<evidence type="ECO:0000256" key="1">
    <source>
        <dbReference type="SAM" id="MobiDB-lite"/>
    </source>
</evidence>
<organism evidence="2 3">
    <name type="scientific">Flavonifractor plautii</name>
    <name type="common">Fusobacterium plautii</name>
    <dbReference type="NCBI Taxonomy" id="292800"/>
    <lineage>
        <taxon>Bacteria</taxon>
        <taxon>Bacillati</taxon>
        <taxon>Bacillota</taxon>
        <taxon>Clostridia</taxon>
        <taxon>Eubacteriales</taxon>
        <taxon>Oscillospiraceae</taxon>
        <taxon>Flavonifractor</taxon>
    </lineage>
</organism>
<evidence type="ECO:0000313" key="3">
    <source>
        <dbReference type="Proteomes" id="UP001211173"/>
    </source>
</evidence>
<protein>
    <recommendedName>
        <fullName evidence="4">PRTRC system protein A</fullName>
    </recommendedName>
</protein>
<proteinExistence type="predicted"/>
<feature type="compositionally biased region" description="Low complexity" evidence="1">
    <location>
        <begin position="43"/>
        <end position="56"/>
    </location>
</feature>
<dbReference type="Proteomes" id="UP001211173">
    <property type="component" value="Unassembled WGS sequence"/>
</dbReference>